<feature type="compositionally biased region" description="Polar residues" evidence="1">
    <location>
        <begin position="197"/>
        <end position="208"/>
    </location>
</feature>
<accession>A0A1M8A4S3</accession>
<dbReference type="OMA" id="NPWASPW"/>
<feature type="compositionally biased region" description="Low complexity" evidence="1">
    <location>
        <begin position="34"/>
        <end position="45"/>
    </location>
</feature>
<dbReference type="Proteomes" id="UP000186303">
    <property type="component" value="Chromosome 3"/>
</dbReference>
<evidence type="ECO:0000313" key="3">
    <source>
        <dbReference type="Proteomes" id="UP000186303"/>
    </source>
</evidence>
<feature type="compositionally biased region" description="Low complexity" evidence="1">
    <location>
        <begin position="9"/>
        <end position="27"/>
    </location>
</feature>
<feature type="compositionally biased region" description="Low complexity" evidence="1">
    <location>
        <begin position="336"/>
        <end position="350"/>
    </location>
</feature>
<feature type="compositionally biased region" description="Low complexity" evidence="1">
    <location>
        <begin position="295"/>
        <end position="305"/>
    </location>
</feature>
<feature type="compositionally biased region" description="Polar residues" evidence="1">
    <location>
        <begin position="156"/>
        <end position="166"/>
    </location>
</feature>
<dbReference type="AlphaFoldDB" id="A0A1M8A4S3"/>
<evidence type="ECO:0000256" key="1">
    <source>
        <dbReference type="SAM" id="MobiDB-lite"/>
    </source>
</evidence>
<name>A0A1M8A4S3_MALS4</name>
<dbReference type="STRING" id="1230383.A0A1M8A4S3"/>
<proteinExistence type="predicted"/>
<dbReference type="VEuPathDB" id="FungiDB:MSYG_1761"/>
<sequence length="451" mass="46396">MNPWASPWDDAAGGPAPDLAPALDLGGTSPPPVASAALSSLDVDPWGGEAGSSVAAQPTVPEPVGAERTADSAAPLDTAPVTDPPTAVDSQLASLASASLTLHENVWGSGDTMQTAWTDEARANKPASPPAEPASPPAEPASPPAEPATAPHSEAQPESSHESPSTELCEAPSEGASDDKTPSSEALREAPAPAPGTGSTLGRLSTAVTEWRKARAAAAEKAKEAREAEQAQGWKKVAPPKPAARTRLAGWLRRGTDSTPTSPARTPTRARSLEKSAASSAGAPLDEDDLAWLEAASSRPATARSSMERTTASRAVRGVRRYDASAYDPDPRYDYDPPATYDADAAEPSASPAPPDPYNYDPDDDTDGFGEMQQYTDDGPASPHRGTYSDEPRRAPLPPPTPPPPAAASVDLLSASPPHAAPAPAPRPAPSARAPRVGALSDADMNFFETL</sequence>
<gene>
    <name evidence="2" type="ORF">MSYG_1761</name>
</gene>
<dbReference type="OrthoDB" id="3366802at2759"/>
<feature type="region of interest" description="Disordered" evidence="1">
    <location>
        <begin position="1"/>
        <end position="90"/>
    </location>
</feature>
<feature type="compositionally biased region" description="Pro residues" evidence="1">
    <location>
        <begin position="395"/>
        <end position="406"/>
    </location>
</feature>
<feature type="compositionally biased region" description="Basic and acidic residues" evidence="1">
    <location>
        <begin position="177"/>
        <end position="188"/>
    </location>
</feature>
<feature type="compositionally biased region" description="Basic and acidic residues" evidence="1">
    <location>
        <begin position="210"/>
        <end position="229"/>
    </location>
</feature>
<feature type="compositionally biased region" description="Low complexity" evidence="1">
    <location>
        <begin position="258"/>
        <end position="270"/>
    </location>
</feature>
<dbReference type="EMBL" id="LT671823">
    <property type="protein sequence ID" value="SHO77421.1"/>
    <property type="molecule type" value="Genomic_DNA"/>
</dbReference>
<keyword evidence="3" id="KW-1185">Reference proteome</keyword>
<evidence type="ECO:0000313" key="2">
    <source>
        <dbReference type="EMBL" id="SHO77421.1"/>
    </source>
</evidence>
<organism evidence="2 3">
    <name type="scientific">Malassezia sympodialis (strain ATCC 42132)</name>
    <name type="common">Atopic eczema-associated yeast</name>
    <dbReference type="NCBI Taxonomy" id="1230383"/>
    <lineage>
        <taxon>Eukaryota</taxon>
        <taxon>Fungi</taxon>
        <taxon>Dikarya</taxon>
        <taxon>Basidiomycota</taxon>
        <taxon>Ustilaginomycotina</taxon>
        <taxon>Malasseziomycetes</taxon>
        <taxon>Malasseziales</taxon>
        <taxon>Malasseziaceae</taxon>
        <taxon>Malassezia</taxon>
    </lineage>
</organism>
<feature type="compositionally biased region" description="Pro residues" evidence="1">
    <location>
        <begin position="419"/>
        <end position="429"/>
    </location>
</feature>
<feature type="compositionally biased region" description="Pro residues" evidence="1">
    <location>
        <begin position="127"/>
        <end position="146"/>
    </location>
</feature>
<reference evidence="3" key="1">
    <citation type="journal article" date="2017" name="Nucleic Acids Res.">
        <title>Proteogenomics produces comprehensive and highly accurate protein-coding gene annotation in a complete genome assembly of Malassezia sympodialis.</title>
        <authorList>
            <person name="Zhu Y."/>
            <person name="Engstroem P.G."/>
            <person name="Tellgren-Roth C."/>
            <person name="Baudo C.D."/>
            <person name="Kennell J.C."/>
            <person name="Sun S."/>
            <person name="Billmyre R.B."/>
            <person name="Schroeder M.S."/>
            <person name="Andersson A."/>
            <person name="Holm T."/>
            <person name="Sigurgeirsson B."/>
            <person name="Wu G."/>
            <person name="Sankaranarayanan S.R."/>
            <person name="Siddharthan R."/>
            <person name="Sanyal K."/>
            <person name="Lundeberg J."/>
            <person name="Nystedt B."/>
            <person name="Boekhout T."/>
            <person name="Dawson T.L. Jr."/>
            <person name="Heitman J."/>
            <person name="Scheynius A."/>
            <person name="Lehtioe J."/>
        </authorList>
    </citation>
    <scope>NUCLEOTIDE SEQUENCE [LARGE SCALE GENOMIC DNA]</scope>
    <source>
        <strain evidence="3">ATCC 42132</strain>
    </source>
</reference>
<feature type="region of interest" description="Disordered" evidence="1">
    <location>
        <begin position="105"/>
        <end position="438"/>
    </location>
</feature>
<protein>
    <submittedName>
        <fullName evidence="2">Uncharacterized protein</fullName>
    </submittedName>
</protein>